<dbReference type="InterPro" id="IPR052931">
    <property type="entry name" value="Prophage_regulatory_activator"/>
</dbReference>
<evidence type="ECO:0000313" key="1">
    <source>
        <dbReference type="EMBL" id="ASJ23278.1"/>
    </source>
</evidence>
<dbReference type="InterPro" id="IPR010260">
    <property type="entry name" value="AlpA"/>
</dbReference>
<reference evidence="2 4" key="4">
    <citation type="submission" date="2021-10" db="EMBL/GenBank/DDBJ databases">
        <title>Whole-genome sequencing analysis of Laribacter hongkongensis: virulence gene profiles, carbohydrate-active enzyme prediction, and antimicrobial resistance characterization.</title>
        <authorList>
            <person name="Yuan P."/>
            <person name="Zhan Y."/>
            <person name="Chen D."/>
        </authorList>
    </citation>
    <scope>NUCLEOTIDE SEQUENCE [LARGE SCALE GENOMIC DNA]</scope>
    <source>
        <strain evidence="2 4">W67</strain>
    </source>
</reference>
<dbReference type="RefSeq" id="WP_088860007.1">
    <property type="nucleotide sequence ID" value="NZ_CP022115.1"/>
</dbReference>
<evidence type="ECO:0000313" key="4">
    <source>
        <dbReference type="Proteomes" id="UP001200247"/>
    </source>
</evidence>
<dbReference type="Pfam" id="PF05930">
    <property type="entry name" value="Phage_AlpA"/>
    <property type="match status" value="1"/>
</dbReference>
<dbReference type="AlphaFoldDB" id="A0A248LEQ7"/>
<dbReference type="PANTHER" id="PTHR36154:SF1">
    <property type="entry name" value="DNA-BINDING TRANSCRIPTIONAL ACTIVATOR ALPA"/>
    <property type="match status" value="1"/>
</dbReference>
<dbReference type="Gene3D" id="1.10.238.160">
    <property type="match status" value="1"/>
</dbReference>
<organism evidence="1 3">
    <name type="scientific">Laribacter hongkongensis</name>
    <dbReference type="NCBI Taxonomy" id="168471"/>
    <lineage>
        <taxon>Bacteria</taxon>
        <taxon>Pseudomonadati</taxon>
        <taxon>Pseudomonadota</taxon>
        <taxon>Betaproteobacteria</taxon>
        <taxon>Neisseriales</taxon>
        <taxon>Aquaspirillaceae</taxon>
        <taxon>Laribacter</taxon>
    </lineage>
</organism>
<dbReference type="Proteomes" id="UP001200247">
    <property type="component" value="Unassembled WGS sequence"/>
</dbReference>
<proteinExistence type="predicted"/>
<reference evidence="3" key="2">
    <citation type="submission" date="2017-06" db="EMBL/GenBank/DDBJ databases">
        <title>Whole genome sequence of Laribacter hongkongensis LHGZ1.</title>
        <authorList>
            <person name="Chen D."/>
            <person name="Wu H."/>
            <person name="Chen J."/>
        </authorList>
    </citation>
    <scope>NUCLEOTIDE SEQUENCE [LARGE SCALE GENOMIC DNA]</scope>
    <source>
        <strain evidence="3">LHGZ1</strain>
    </source>
</reference>
<protein>
    <submittedName>
        <fullName evidence="2">AlpA family transcriptional regulator</fullName>
    </submittedName>
    <submittedName>
        <fullName evidence="1">Phage_AlpA domain containing protein</fullName>
    </submittedName>
</protein>
<dbReference type="OrthoDB" id="5398721at2"/>
<evidence type="ECO:0000313" key="2">
    <source>
        <dbReference type="EMBL" id="MCG9026012.1"/>
    </source>
</evidence>
<dbReference type="PANTHER" id="PTHR36154">
    <property type="entry name" value="DNA-BINDING TRANSCRIPTIONAL ACTIVATOR ALPA"/>
    <property type="match status" value="1"/>
</dbReference>
<sequence>MKIIRLEKVMEMTGLARSTIYKHMANQYFPKAIPLGMRCVGWVENEVLEWIQARIEERDQ</sequence>
<dbReference type="Proteomes" id="UP000197424">
    <property type="component" value="Chromosome"/>
</dbReference>
<dbReference type="EMBL" id="CP022115">
    <property type="protein sequence ID" value="ASJ23278.1"/>
    <property type="molecule type" value="Genomic_DNA"/>
</dbReference>
<reference evidence="1" key="1">
    <citation type="journal article" date="2017" name="J. Antimicrob. Chemother.">
        <title>Emergence and genomic analysis of MDR Laribacter hongkongensis strain HLGZ1 from Guangzhou, China.</title>
        <authorList>
            <person name="Wu H.K."/>
            <person name="Chen J.H."/>
            <person name="Yang L."/>
            <person name="Li A.R."/>
            <person name="Su D.H."/>
            <person name="Lin Y.P."/>
            <person name="Chen D.Q."/>
        </authorList>
    </citation>
    <scope>NUCLEOTIDE SEQUENCE</scope>
    <source>
        <strain evidence="1">HLGZ1</strain>
    </source>
</reference>
<name>A0A248LEQ7_9NEIS</name>
<gene>
    <name evidence="2" type="ORF">LH440_08865</name>
    <name evidence="1" type="ORF">LHGZ1_0447</name>
</gene>
<evidence type="ECO:0000313" key="3">
    <source>
        <dbReference type="Proteomes" id="UP000197424"/>
    </source>
</evidence>
<reference evidence="1" key="3">
    <citation type="submission" date="2017-06" db="EMBL/GenBank/DDBJ databases">
        <authorList>
            <person name="Kim H.J."/>
            <person name="Triplett B.A."/>
        </authorList>
    </citation>
    <scope>NUCLEOTIDE SEQUENCE</scope>
    <source>
        <strain evidence="1">HLGZ1</strain>
    </source>
</reference>
<accession>A0A248LEQ7</accession>
<dbReference type="EMBL" id="JAJAXM010000013">
    <property type="protein sequence ID" value="MCG9026012.1"/>
    <property type="molecule type" value="Genomic_DNA"/>
</dbReference>